<dbReference type="GeneID" id="108506625"/>
<reference evidence="16" key="1">
    <citation type="submission" date="2025-08" db="UniProtKB">
        <authorList>
            <consortium name="RefSeq"/>
        </authorList>
    </citation>
    <scope>IDENTIFICATION</scope>
</reference>
<evidence type="ECO:0000256" key="1">
    <source>
        <dbReference type="ARBA" id="ARBA00004123"/>
    </source>
</evidence>
<dbReference type="Pfam" id="PF04856">
    <property type="entry name" value="Securin"/>
    <property type="match status" value="1"/>
</dbReference>
<comment type="similarity">
    <text evidence="3">Belongs to the securin family.</text>
</comment>
<keyword evidence="9" id="KW-0832">Ubl conjugation</keyword>
<keyword evidence="10" id="KW-0729">SH3-binding</keyword>
<dbReference type="GO" id="GO:0005634">
    <property type="term" value="C:nucleus"/>
    <property type="evidence" value="ECO:0007669"/>
    <property type="project" value="UniProtKB-SubCell"/>
</dbReference>
<dbReference type="GO" id="GO:0005737">
    <property type="term" value="C:cytoplasm"/>
    <property type="evidence" value="ECO:0007669"/>
    <property type="project" value="UniProtKB-SubCell"/>
</dbReference>
<evidence type="ECO:0000256" key="2">
    <source>
        <dbReference type="ARBA" id="ARBA00004496"/>
    </source>
</evidence>
<evidence type="ECO:0000256" key="5">
    <source>
        <dbReference type="ARBA" id="ARBA00022618"/>
    </source>
</evidence>
<dbReference type="GO" id="GO:0045143">
    <property type="term" value="P:homologous chromosome segregation"/>
    <property type="evidence" value="ECO:0007669"/>
    <property type="project" value="TreeGrafter"/>
</dbReference>
<sequence length="348" mass="37466">MPCGRTPTSGVGPAPGPAPLVSQLAAASPGVNEGVLTVLPGPGVNEGVLTVPPGPGVNEGVRAVPPGPGGGLINLKMAAVISVGADNVAPESQLLISPGSSKGKSTHSGGVVCTPLHKKAFSPAAMTCSRRKALGKKAITTSAAMSHSGGKALGKKVNTVPEGTYQPLRRALGKVNTTTGVTSKMPQMKQENQPQMKQENQPQMKQENQPCTANKTDEKTELDSWTSESDEDLVECKEEDWVESEEDWPEVENMFHFDPQDFEVFDVPEECKLSNLDLHGVPLMVYPRTYHRCVEEEPTPLPTPELSFTPSLLQAHFDFIASLEKLHFPELPPFPADFYEEQECCNRF</sequence>
<keyword evidence="8" id="KW-0159">Chromosome partition</keyword>
<keyword evidence="15" id="KW-1185">Reference proteome</keyword>
<dbReference type="InterPro" id="IPR006940">
    <property type="entry name" value="Securin_separation_inhibitor"/>
</dbReference>
<protein>
    <recommendedName>
        <fullName evidence="13">Securin</fullName>
    </recommendedName>
</protein>
<dbReference type="PANTHER" id="PTHR10418:SF2">
    <property type="entry name" value="SECURIN"/>
    <property type="match status" value="1"/>
</dbReference>
<keyword evidence="7" id="KW-0498">Mitosis</keyword>
<evidence type="ECO:0000256" key="9">
    <source>
        <dbReference type="ARBA" id="ARBA00022843"/>
    </source>
</evidence>
<dbReference type="GO" id="GO:0051276">
    <property type="term" value="P:chromosome organization"/>
    <property type="evidence" value="ECO:0007669"/>
    <property type="project" value="InterPro"/>
</dbReference>
<evidence type="ECO:0000313" key="15">
    <source>
        <dbReference type="Proteomes" id="UP000504624"/>
    </source>
</evidence>
<evidence type="ECO:0000256" key="14">
    <source>
        <dbReference type="SAM" id="MobiDB-lite"/>
    </source>
</evidence>
<keyword evidence="5" id="KW-0132">Cell division</keyword>
<gene>
    <name evidence="16" type="primary">PTTG1</name>
</gene>
<evidence type="ECO:0000256" key="6">
    <source>
        <dbReference type="ARBA" id="ARBA00022737"/>
    </source>
</evidence>
<keyword evidence="12" id="KW-0131">Cell cycle</keyword>
<dbReference type="GO" id="GO:0017124">
    <property type="term" value="F:SH3 domain binding"/>
    <property type="evidence" value="ECO:0007669"/>
    <property type="project" value="UniProtKB-KW"/>
</dbReference>
<evidence type="ECO:0000256" key="12">
    <source>
        <dbReference type="ARBA" id="ARBA00023306"/>
    </source>
</evidence>
<accession>A0A6J0ITF0</accession>
<name>A0A6J0ITF0_9PASS</name>
<dbReference type="OrthoDB" id="9905975at2759"/>
<comment type="subcellular location">
    <subcellularLocation>
        <location evidence="2">Cytoplasm</location>
    </subcellularLocation>
    <subcellularLocation>
        <location evidence="1">Nucleus</location>
    </subcellularLocation>
</comment>
<dbReference type="RefSeq" id="XP_017689349.1">
    <property type="nucleotide sequence ID" value="XM_017833860.1"/>
</dbReference>
<evidence type="ECO:0000256" key="10">
    <source>
        <dbReference type="ARBA" id="ARBA00023036"/>
    </source>
</evidence>
<dbReference type="CTD" id="9232"/>
<dbReference type="GO" id="GO:0051301">
    <property type="term" value="P:cell division"/>
    <property type="evidence" value="ECO:0007669"/>
    <property type="project" value="UniProtKB-KW"/>
</dbReference>
<evidence type="ECO:0000256" key="11">
    <source>
        <dbReference type="ARBA" id="ARBA00023242"/>
    </source>
</evidence>
<proteinExistence type="inferred from homology"/>
<evidence type="ECO:0000256" key="7">
    <source>
        <dbReference type="ARBA" id="ARBA00022776"/>
    </source>
</evidence>
<evidence type="ECO:0000256" key="8">
    <source>
        <dbReference type="ARBA" id="ARBA00022829"/>
    </source>
</evidence>
<organism evidence="15 16">
    <name type="scientific">Lepidothrix coronata</name>
    <name type="common">blue-crowned manakin</name>
    <dbReference type="NCBI Taxonomy" id="321398"/>
    <lineage>
        <taxon>Eukaryota</taxon>
        <taxon>Metazoa</taxon>
        <taxon>Chordata</taxon>
        <taxon>Craniata</taxon>
        <taxon>Vertebrata</taxon>
        <taxon>Euteleostomi</taxon>
        <taxon>Archelosauria</taxon>
        <taxon>Archosauria</taxon>
        <taxon>Dinosauria</taxon>
        <taxon>Saurischia</taxon>
        <taxon>Theropoda</taxon>
        <taxon>Coelurosauria</taxon>
        <taxon>Aves</taxon>
        <taxon>Neognathae</taxon>
        <taxon>Neoaves</taxon>
        <taxon>Telluraves</taxon>
        <taxon>Australaves</taxon>
        <taxon>Passeriformes</taxon>
        <taxon>Pipridae</taxon>
        <taxon>Lepidothrix</taxon>
    </lineage>
</organism>
<dbReference type="AlphaFoldDB" id="A0A6J0ITF0"/>
<feature type="region of interest" description="Disordered" evidence="14">
    <location>
        <begin position="178"/>
        <end position="235"/>
    </location>
</feature>
<dbReference type="PANTHER" id="PTHR10418">
    <property type="entry name" value="SECURIN-3"/>
    <property type="match status" value="1"/>
</dbReference>
<dbReference type="Proteomes" id="UP000504624">
    <property type="component" value="Unplaced"/>
</dbReference>
<keyword evidence="4" id="KW-0963">Cytoplasm</keyword>
<feature type="compositionally biased region" description="Polar residues" evidence="14">
    <location>
        <begin position="178"/>
        <end position="214"/>
    </location>
</feature>
<keyword evidence="11" id="KW-0539">Nucleus</keyword>
<evidence type="ECO:0000256" key="4">
    <source>
        <dbReference type="ARBA" id="ARBA00022490"/>
    </source>
</evidence>
<keyword evidence="6" id="KW-0677">Repeat</keyword>
<evidence type="ECO:0000256" key="13">
    <source>
        <dbReference type="ARBA" id="ARBA00039185"/>
    </source>
</evidence>
<evidence type="ECO:0000313" key="16">
    <source>
        <dbReference type="RefSeq" id="XP_017689349.1"/>
    </source>
</evidence>
<evidence type="ECO:0000256" key="3">
    <source>
        <dbReference type="ARBA" id="ARBA00009264"/>
    </source>
</evidence>